<dbReference type="Proteomes" id="UP000219994">
    <property type="component" value="Unassembled WGS sequence"/>
</dbReference>
<feature type="domain" description="Ketoreductase" evidence="3">
    <location>
        <begin position="12"/>
        <end position="205"/>
    </location>
</feature>
<dbReference type="PANTHER" id="PTHR42760">
    <property type="entry name" value="SHORT-CHAIN DEHYDROGENASES/REDUCTASES FAMILY MEMBER"/>
    <property type="match status" value="1"/>
</dbReference>
<comment type="caution">
    <text evidence="4">The sequence shown here is derived from an EMBL/GenBank/DDBJ whole genome shotgun (WGS) entry which is preliminary data.</text>
</comment>
<dbReference type="PANTHER" id="PTHR42760:SF115">
    <property type="entry name" value="3-OXOACYL-[ACYL-CARRIER-PROTEIN] REDUCTASE FABG"/>
    <property type="match status" value="1"/>
</dbReference>
<dbReference type="SMART" id="SM00822">
    <property type="entry name" value="PKS_KR"/>
    <property type="match status" value="1"/>
</dbReference>
<accession>A0A2A6FSQ5</accession>
<dbReference type="InterPro" id="IPR036291">
    <property type="entry name" value="NAD(P)-bd_dom_sf"/>
</dbReference>
<comment type="similarity">
    <text evidence="1">Belongs to the short-chain dehydrogenases/reductases (SDR) family.</text>
</comment>
<reference evidence="5" key="1">
    <citation type="submission" date="2017-03" db="EMBL/GenBank/DDBJ databases">
        <authorList>
            <person name="Lund M.B."/>
        </authorList>
    </citation>
    <scope>NUCLEOTIDE SEQUENCE [LARGE SCALE GENOMIC DNA]</scope>
</reference>
<keyword evidence="2" id="KW-0560">Oxidoreductase</keyword>
<gene>
    <name evidence="4" type="ORF">B5766_04415</name>
</gene>
<dbReference type="InterPro" id="IPR057326">
    <property type="entry name" value="KR_dom"/>
</dbReference>
<dbReference type="FunFam" id="3.40.50.720:FF:000084">
    <property type="entry name" value="Short-chain dehydrogenase reductase"/>
    <property type="match status" value="1"/>
</dbReference>
<evidence type="ECO:0000313" key="5">
    <source>
        <dbReference type="Proteomes" id="UP000219994"/>
    </source>
</evidence>
<proteinExistence type="inferred from homology"/>
<dbReference type="EMBL" id="NAEP01000028">
    <property type="protein sequence ID" value="PDQ35707.1"/>
    <property type="molecule type" value="Genomic_DNA"/>
</dbReference>
<dbReference type="Pfam" id="PF13561">
    <property type="entry name" value="adh_short_C2"/>
    <property type="match status" value="1"/>
</dbReference>
<evidence type="ECO:0000259" key="3">
    <source>
        <dbReference type="SMART" id="SM00822"/>
    </source>
</evidence>
<dbReference type="AlphaFoldDB" id="A0A2A6FSQ5"/>
<dbReference type="Gene3D" id="3.40.50.720">
    <property type="entry name" value="NAD(P)-binding Rossmann-like Domain"/>
    <property type="match status" value="1"/>
</dbReference>
<protein>
    <recommendedName>
        <fullName evidence="3">Ketoreductase domain-containing protein</fullName>
    </recommendedName>
</protein>
<evidence type="ECO:0000256" key="1">
    <source>
        <dbReference type="ARBA" id="ARBA00006484"/>
    </source>
</evidence>
<dbReference type="PRINTS" id="PR00081">
    <property type="entry name" value="GDHRDH"/>
</dbReference>
<organism evidence="4 5">
    <name type="scientific">Candidatus Lumbricidiphila eiseniae</name>
    <dbReference type="NCBI Taxonomy" id="1969409"/>
    <lineage>
        <taxon>Bacteria</taxon>
        <taxon>Bacillati</taxon>
        <taxon>Actinomycetota</taxon>
        <taxon>Actinomycetes</taxon>
        <taxon>Micrococcales</taxon>
        <taxon>Microbacteriaceae</taxon>
        <taxon>Candidatus Lumbricidiphila</taxon>
    </lineage>
</organism>
<dbReference type="SUPFAM" id="SSF51735">
    <property type="entry name" value="NAD(P)-binding Rossmann-fold domains"/>
    <property type="match status" value="1"/>
</dbReference>
<dbReference type="GO" id="GO:0016616">
    <property type="term" value="F:oxidoreductase activity, acting on the CH-OH group of donors, NAD or NADP as acceptor"/>
    <property type="evidence" value="ECO:0007669"/>
    <property type="project" value="TreeGrafter"/>
</dbReference>
<dbReference type="InterPro" id="IPR002347">
    <property type="entry name" value="SDR_fam"/>
</dbReference>
<evidence type="ECO:0000313" key="4">
    <source>
        <dbReference type="EMBL" id="PDQ35707.1"/>
    </source>
</evidence>
<dbReference type="PRINTS" id="PR00080">
    <property type="entry name" value="SDRFAMILY"/>
</dbReference>
<sequence length="255" mass="27141">MSVLDLFSLKDRVALITGANSGIGFAIAKALGEAGASVVITGRTLATLQSAVDRLRALGIQAEAAVGDVTVAEEAHSTVETAIGSFGQIDILINNVGRGSNMPTATMPFSHWTELIEKNLTSVFRMCQLVAPAMLERQCGSIVNLGSISGYIVNRPQHHSPYEAAKAAVHHLTRSLAAEWADRGVRVNAIAPGFVMEDGQPPADPKFRKYWAEEVPMHRVAKPEEIAPAALYLASDASSFTTGTVLLVDGGYTLW</sequence>
<name>A0A2A6FSQ5_9MICO</name>
<evidence type="ECO:0000256" key="2">
    <source>
        <dbReference type="ARBA" id="ARBA00023002"/>
    </source>
</evidence>